<dbReference type="KEGG" id="mes:Meso_4030"/>
<dbReference type="Pfam" id="PF00390">
    <property type="entry name" value="malic"/>
    <property type="match status" value="1"/>
</dbReference>
<dbReference type="Gene3D" id="3.40.50.720">
    <property type="entry name" value="NAD(P)-binding Rossmann-like Domain"/>
    <property type="match status" value="1"/>
</dbReference>
<dbReference type="InterPro" id="IPR002505">
    <property type="entry name" value="PTA_PTB"/>
</dbReference>
<evidence type="ECO:0000256" key="8">
    <source>
        <dbReference type="ARBA" id="ARBA00023268"/>
    </source>
</evidence>
<dbReference type="EC" id="1.1.1.40" evidence="14"/>
<dbReference type="HOGENOM" id="CLU_012366_0_0_5"/>
<evidence type="ECO:0000313" key="14">
    <source>
        <dbReference type="EMBL" id="ABG65397.1"/>
    </source>
</evidence>
<evidence type="ECO:0000256" key="4">
    <source>
        <dbReference type="ARBA" id="ARBA00008756"/>
    </source>
</evidence>
<dbReference type="InterPro" id="IPR051674">
    <property type="entry name" value="Malate_Decarboxylase"/>
</dbReference>
<evidence type="ECO:0000256" key="3">
    <source>
        <dbReference type="ARBA" id="ARBA00007686"/>
    </source>
</evidence>
<dbReference type="Pfam" id="PF03949">
    <property type="entry name" value="Malic_M"/>
    <property type="match status" value="1"/>
</dbReference>
<dbReference type="PROSITE" id="PS00331">
    <property type="entry name" value="MALIC_ENZYMES"/>
    <property type="match status" value="1"/>
</dbReference>
<feature type="domain" description="Malic enzyme N-terminal" evidence="13">
    <location>
        <begin position="28"/>
        <end position="161"/>
    </location>
</feature>
<keyword evidence="11" id="KW-0521">NADP</keyword>
<dbReference type="InterPro" id="IPR042113">
    <property type="entry name" value="P_AcTrfase_dom1"/>
</dbReference>
<dbReference type="SMART" id="SM01274">
    <property type="entry name" value="malic"/>
    <property type="match status" value="1"/>
</dbReference>
<comment type="similarity">
    <text evidence="4">In the C-terminal section; belongs to the phosphate acetyltransferase and butyryltransferase family.</text>
</comment>
<dbReference type="GO" id="GO:0006108">
    <property type="term" value="P:malate metabolic process"/>
    <property type="evidence" value="ECO:0007669"/>
    <property type="project" value="InterPro"/>
</dbReference>
<evidence type="ECO:0000256" key="1">
    <source>
        <dbReference type="ARBA" id="ARBA00001936"/>
    </source>
</evidence>
<dbReference type="InterPro" id="IPR042112">
    <property type="entry name" value="P_AcTrfase_dom2"/>
</dbReference>
<dbReference type="SMART" id="SM00919">
    <property type="entry name" value="Malic_M"/>
    <property type="match status" value="1"/>
</dbReference>
<dbReference type="Gene3D" id="3.40.50.10750">
    <property type="entry name" value="Isocitrate/Isopropylmalate dehydrogenase-like"/>
    <property type="match status" value="1"/>
</dbReference>
<dbReference type="GO" id="GO:0046872">
    <property type="term" value="F:metal ion binding"/>
    <property type="evidence" value="ECO:0007669"/>
    <property type="project" value="UniProtKB-KW"/>
</dbReference>
<keyword evidence="7 14" id="KW-0560">Oxidoreductase</keyword>
<dbReference type="FunFam" id="3.40.50.720:FF:000095">
    <property type="entry name" value="NADP-dependent malic enzyme"/>
    <property type="match status" value="1"/>
</dbReference>
<dbReference type="SUPFAM" id="SSF51735">
    <property type="entry name" value="NAD(P)-binding Rossmann-fold domains"/>
    <property type="match status" value="1"/>
</dbReference>
<dbReference type="PANTHER" id="PTHR43237">
    <property type="entry name" value="NADP-DEPENDENT MALIC ENZYME"/>
    <property type="match status" value="1"/>
</dbReference>
<dbReference type="InterPro" id="IPR045213">
    <property type="entry name" value="Malic_NAD-bd_bact_type"/>
</dbReference>
<dbReference type="eggNOG" id="COG0281">
    <property type="taxonomic scope" value="Bacteria"/>
</dbReference>
<keyword evidence="8" id="KW-0511">Multifunctional enzyme</keyword>
<evidence type="ECO:0000256" key="5">
    <source>
        <dbReference type="ARBA" id="ARBA00011823"/>
    </source>
</evidence>
<keyword evidence="6 10" id="KW-0479">Metal-binding</keyword>
<dbReference type="InterPro" id="IPR012301">
    <property type="entry name" value="Malic_N_dom"/>
</dbReference>
<dbReference type="STRING" id="266779.Meso_4030"/>
<dbReference type="EMBL" id="CP000390">
    <property type="protein sequence ID" value="ABG65397.1"/>
    <property type="molecule type" value="Genomic_DNA"/>
</dbReference>
<dbReference type="InterPro" id="IPR015884">
    <property type="entry name" value="Malic_enzyme_CS"/>
</dbReference>
<feature type="binding site" evidence="10">
    <location>
        <position position="147"/>
    </location>
    <ligand>
        <name>a divalent metal cation</name>
        <dbReference type="ChEBI" id="CHEBI:60240"/>
    </ligand>
</feature>
<organism evidence="14">
    <name type="scientific">Chelativorans sp. (strain BNC1)</name>
    <dbReference type="NCBI Taxonomy" id="266779"/>
    <lineage>
        <taxon>Bacteria</taxon>
        <taxon>Pseudomonadati</taxon>
        <taxon>Pseudomonadota</taxon>
        <taxon>Alphaproteobacteria</taxon>
        <taxon>Hyphomicrobiales</taxon>
        <taxon>Phyllobacteriaceae</taxon>
        <taxon>Chelativorans</taxon>
    </lineage>
</organism>
<evidence type="ECO:0000259" key="12">
    <source>
        <dbReference type="SMART" id="SM00919"/>
    </source>
</evidence>
<proteinExistence type="inferred from homology"/>
<feature type="binding site" evidence="11">
    <location>
        <position position="172"/>
    </location>
    <ligand>
        <name>a divalent metal cation</name>
        <dbReference type="ChEBI" id="CHEBI:60240"/>
    </ligand>
</feature>
<dbReference type="InterPro" id="IPR012302">
    <property type="entry name" value="Malic_NAD-bd"/>
</dbReference>
<protein>
    <submittedName>
        <fullName evidence="14">Allosteric NADP-dependent malic enzyme</fullName>
        <ecNumber evidence="14">1.1.1.40</ecNumber>
    </submittedName>
</protein>
<comment type="similarity">
    <text evidence="3">In the N-terminal section; belongs to the malic enzymes family.</text>
</comment>
<gene>
    <name evidence="14" type="ordered locus">Meso_4030</name>
</gene>
<evidence type="ECO:0000256" key="7">
    <source>
        <dbReference type="ARBA" id="ARBA00023002"/>
    </source>
</evidence>
<evidence type="ECO:0000256" key="10">
    <source>
        <dbReference type="PIRSR" id="PIRSR036684-2"/>
    </source>
</evidence>
<dbReference type="InterPro" id="IPR046346">
    <property type="entry name" value="Aminoacid_DH-like_N_sf"/>
</dbReference>
<dbReference type="PANTHER" id="PTHR43237:SF4">
    <property type="entry name" value="NADP-DEPENDENT MALIC ENZYME"/>
    <property type="match status" value="1"/>
</dbReference>
<dbReference type="Gene3D" id="3.40.50.10950">
    <property type="match status" value="1"/>
</dbReference>
<comment type="subunit">
    <text evidence="5">Homooctamer.</text>
</comment>
<dbReference type="InterPro" id="IPR036291">
    <property type="entry name" value="NAD(P)-bd_dom_sf"/>
</dbReference>
<feature type="domain" description="Malic enzyme NAD-binding" evidence="12">
    <location>
        <begin position="173"/>
        <end position="410"/>
    </location>
</feature>
<dbReference type="AlphaFoldDB" id="Q11B28"/>
<dbReference type="SUPFAM" id="SSF53223">
    <property type="entry name" value="Aminoacid dehydrogenase-like, N-terminal domain"/>
    <property type="match status" value="1"/>
</dbReference>
<dbReference type="GO" id="GO:0004473">
    <property type="term" value="F:malate dehydrogenase (decarboxylating) (NADP+) activity"/>
    <property type="evidence" value="ECO:0007669"/>
    <property type="project" value="UniProtKB-EC"/>
</dbReference>
<feature type="active site" description="Proton acceptor" evidence="9">
    <location>
        <position position="104"/>
    </location>
</feature>
<dbReference type="eggNOG" id="COG0280">
    <property type="taxonomic scope" value="Bacteria"/>
</dbReference>
<feature type="binding site" evidence="11">
    <location>
        <begin position="86"/>
        <end position="93"/>
    </location>
    <ligand>
        <name>NADP(+)</name>
        <dbReference type="ChEBI" id="CHEBI:58349"/>
    </ligand>
</feature>
<dbReference type="GO" id="GO:0016746">
    <property type="term" value="F:acyltransferase activity"/>
    <property type="evidence" value="ECO:0007669"/>
    <property type="project" value="InterPro"/>
</dbReference>
<evidence type="ECO:0000259" key="13">
    <source>
        <dbReference type="SMART" id="SM01274"/>
    </source>
</evidence>
<accession>Q11B28</accession>
<dbReference type="OrthoDB" id="9805787at2"/>
<comment type="cofactor">
    <cofactor evidence="1">
        <name>Mn(2+)</name>
        <dbReference type="ChEBI" id="CHEBI:29035"/>
    </cofactor>
</comment>
<comment type="cofactor">
    <cofactor evidence="2">
        <name>Mg(2+)</name>
        <dbReference type="ChEBI" id="CHEBI:18420"/>
    </cofactor>
</comment>
<evidence type="ECO:0000256" key="9">
    <source>
        <dbReference type="PIRSR" id="PIRSR036684-1"/>
    </source>
</evidence>
<dbReference type="CDD" id="cd05311">
    <property type="entry name" value="NAD_bind_2_malic_enz"/>
    <property type="match status" value="1"/>
</dbReference>
<evidence type="ECO:0000256" key="11">
    <source>
        <dbReference type="PIRSR" id="PIRSR036684-3"/>
    </source>
</evidence>
<dbReference type="FunFam" id="3.40.50.10380:FF:000003">
    <property type="entry name" value="NADP-dependent malic enzyme"/>
    <property type="match status" value="1"/>
</dbReference>
<sequence>MAEAEKNDRVGPSVSAQEALEFHAMGRPGKLEITPTKPMATQRDLSLAYSPGVAVPVKAIAEDPARAFDYTTRGNLVAVISNGTAILGLGNLGALASKPVMEGKAVLFKRFADVDSIDLEVETEDADEFVNCVKLLGPSFGGINLEDIKAPECFIIETRLRELMDIPVFHDDQHGTAIIAVAGLINALDLTGRDMKTTKLVCNGAGAAGIACIELAKAIGFAPGNILLCDTKGVVYKGRTEGMNQWKSAHAVETDKRTLAEALDGADVFFGLSAKGALTPAMVQSLAKNPIIFAMANPDPEITPEEVAEIRTDAIMATGRSDYPNQVNNVLGFPYIFRGALDVRATTINDAMKVAAAEALAALARQDVPDDVAAAYQGNRPKYGPNYIIPVPFDPRLITAVPVAVAKAAMDSGVARRPILNLERYEQELSARRDPIASTLQRIYDRVRRQPKRIVFAEGEEEQVMRAAVSYVNQRLGTAILLGREERIRETAVNAGVDLARSGIEIINARLSRRNGIYADYLYERLQRKGYLFRDCQRLINNDRNHFAACMVALGDADGMVTGVTRNYSTALDDVRRVIDAKPGHRVIGASIVLARGRTVIVADTAVHDMPDAQQIADIAEESANFARRMGYEPRVAMLAYSTFGHPAGERSERIQETVKILDKRRVDFEYDGEMAADVALNPQIMQQYPFCRLSGPANVLVMPAFHSASISTKMLQELGGSTVIGPLLVGLNKPVQIVSLNAKDSDIVNMAAVAAYTAGG</sequence>
<dbReference type="InterPro" id="IPR012188">
    <property type="entry name" value="ME_PTA"/>
</dbReference>
<evidence type="ECO:0000256" key="2">
    <source>
        <dbReference type="ARBA" id="ARBA00001946"/>
    </source>
</evidence>
<dbReference type="InterPro" id="IPR037062">
    <property type="entry name" value="Malic_N_dom_sf"/>
</dbReference>
<evidence type="ECO:0000256" key="6">
    <source>
        <dbReference type="ARBA" id="ARBA00022723"/>
    </source>
</evidence>
<feature type="binding site" evidence="11">
    <location>
        <position position="297"/>
    </location>
    <ligand>
        <name>a divalent metal cation</name>
        <dbReference type="ChEBI" id="CHEBI:60240"/>
    </ligand>
</feature>
<dbReference type="Gene3D" id="3.40.50.10380">
    <property type="entry name" value="Malic enzyme, N-terminal domain"/>
    <property type="match status" value="1"/>
</dbReference>
<feature type="binding site" evidence="10">
    <location>
        <position position="146"/>
    </location>
    <ligand>
        <name>a divalent metal cation</name>
        <dbReference type="ChEBI" id="CHEBI:60240"/>
    </ligand>
</feature>
<reference evidence="14" key="1">
    <citation type="submission" date="2006-06" db="EMBL/GenBank/DDBJ databases">
        <title>Complete sequence of chromosome of Chelativorans sp. BNC1.</title>
        <authorList>
            <consortium name="US DOE Joint Genome Institute"/>
            <person name="Copeland A."/>
            <person name="Lucas S."/>
            <person name="Lapidus A."/>
            <person name="Barry K."/>
            <person name="Detter J.C."/>
            <person name="Glavina del Rio T."/>
            <person name="Hammon N."/>
            <person name="Israni S."/>
            <person name="Dalin E."/>
            <person name="Tice H."/>
            <person name="Pitluck S."/>
            <person name="Chertkov O."/>
            <person name="Brettin T."/>
            <person name="Bruce D."/>
            <person name="Han C."/>
            <person name="Tapia R."/>
            <person name="Gilna P."/>
            <person name="Schmutz J."/>
            <person name="Larimer F."/>
            <person name="Land M."/>
            <person name="Hauser L."/>
            <person name="Kyrpides N."/>
            <person name="Mikhailova N."/>
            <person name="Richardson P."/>
        </authorList>
    </citation>
    <scope>NUCLEOTIDE SEQUENCE</scope>
    <source>
        <strain evidence="14">BNC1</strain>
    </source>
</reference>
<dbReference type="SUPFAM" id="SSF53659">
    <property type="entry name" value="Isocitrate/Isopropylmalate dehydrogenase-like"/>
    <property type="match status" value="1"/>
</dbReference>
<dbReference type="GO" id="GO:0051287">
    <property type="term" value="F:NAD binding"/>
    <property type="evidence" value="ECO:0007669"/>
    <property type="project" value="InterPro"/>
</dbReference>
<name>Q11B28_CHESB</name>
<dbReference type="PIRSF" id="PIRSF036684">
    <property type="entry name" value="ME_PTA"/>
    <property type="match status" value="1"/>
</dbReference>
<dbReference type="Pfam" id="PF01515">
    <property type="entry name" value="PTA_PTB"/>
    <property type="match status" value="1"/>
</dbReference>